<protein>
    <recommendedName>
        <fullName evidence="2">Cadherin domain-containing protein</fullName>
    </recommendedName>
</protein>
<sequence length="579" mass="62691">MNRLKQILVGVFTIVLLLTISFGIVVAQPSYQNAGNQTVQQNIGVPVQTTISGWATNIIAVTPQFNVSSINLNGSLQFEIGGDPSVDEVTGDLTFTLKPNTSGYATFNVELEDQNDGLTSGISTIRLDVEFINGAPDFVVNPSLLNLTYDEKSGPILINGWATSISPDPNPAGNGQTVNFVTTIISQSAFISFNAFPNVDQFGNFTFELTDKANGTIDLEIYLEDNGTDSPPPNENKSNIVSVTITINPINDAPTFTGGTNIIVDEHTGSYTTAWATNPSAGAPDEDISQQLTFILTEKERVGNIDFIVPPSIDSNGNISFEIIPHYNGYVVYELVLQDDGVNAPAPNANTSNIQAFTITVNYINDPPSYDKGPDITVDEGDLVHTFENWATNISPGLSPNEQIQELHFTVNFAQVTGTLAFLVAPQISPNGTLTFRTTEHTHGEAIFDVFLTDDGDLVLPHKNTSDVIQLTITITPVNFPPDDILLNNQSLLEQKEPGVEIGEFSTSDLDPEDTHNYALVAGDGSQGNEFFTISGNKLVSTASFSWDETKVHSIRVKSSDGEFSIEKVFEITILKLIE</sequence>
<reference evidence="1" key="1">
    <citation type="submission" date="2018-06" db="EMBL/GenBank/DDBJ databases">
        <authorList>
            <person name="Zhirakovskaya E."/>
        </authorList>
    </citation>
    <scope>NUCLEOTIDE SEQUENCE</scope>
</reference>
<name>A0A3B0UST3_9ZZZZ</name>
<organism evidence="1">
    <name type="scientific">hydrothermal vent metagenome</name>
    <dbReference type="NCBI Taxonomy" id="652676"/>
    <lineage>
        <taxon>unclassified sequences</taxon>
        <taxon>metagenomes</taxon>
        <taxon>ecological metagenomes</taxon>
    </lineage>
</organism>
<feature type="non-terminal residue" evidence="1">
    <location>
        <position position="579"/>
    </location>
</feature>
<dbReference type="EMBL" id="UOES01000288">
    <property type="protein sequence ID" value="VAW27699.1"/>
    <property type="molecule type" value="Genomic_DNA"/>
</dbReference>
<proteinExistence type="predicted"/>
<accession>A0A3B0UST3</accession>
<gene>
    <name evidence="1" type="ORF">MNBD_BACTEROID06-557</name>
</gene>
<dbReference type="AlphaFoldDB" id="A0A3B0UST3"/>
<evidence type="ECO:0008006" key="2">
    <source>
        <dbReference type="Google" id="ProtNLM"/>
    </source>
</evidence>
<evidence type="ECO:0000313" key="1">
    <source>
        <dbReference type="EMBL" id="VAW27699.1"/>
    </source>
</evidence>